<reference evidence="4" key="1">
    <citation type="journal article" date="2019" name="Int. J. Syst. Evol. Microbiol.">
        <title>The Global Catalogue of Microorganisms (GCM) 10K type strain sequencing project: providing services to taxonomists for standard genome sequencing and annotation.</title>
        <authorList>
            <consortium name="The Broad Institute Genomics Platform"/>
            <consortium name="The Broad Institute Genome Sequencing Center for Infectious Disease"/>
            <person name="Wu L."/>
            <person name="Ma J."/>
        </authorList>
    </citation>
    <scope>NUCLEOTIDE SEQUENCE [LARGE SCALE GENOMIC DNA]</scope>
    <source>
        <strain evidence="4">KACC 14058</strain>
    </source>
</reference>
<evidence type="ECO:0000256" key="1">
    <source>
        <dbReference type="ARBA" id="ARBA00023102"/>
    </source>
</evidence>
<dbReference type="SUPFAM" id="SSF55681">
    <property type="entry name" value="Class II aaRS and biotin synthetases"/>
    <property type="match status" value="1"/>
</dbReference>
<keyword evidence="3" id="KW-0328">Glycosyltransferase</keyword>
<evidence type="ECO:0000259" key="2">
    <source>
        <dbReference type="Pfam" id="PF13393"/>
    </source>
</evidence>
<keyword evidence="4" id="KW-1185">Reference proteome</keyword>
<dbReference type="PIRSF" id="PIRSF001549">
    <property type="entry name" value="His-tRNA_synth"/>
    <property type="match status" value="1"/>
</dbReference>
<dbReference type="Gene3D" id="3.30.930.10">
    <property type="entry name" value="Bira Bifunctional Protein, Domain 2"/>
    <property type="match status" value="1"/>
</dbReference>
<evidence type="ECO:0000313" key="4">
    <source>
        <dbReference type="Proteomes" id="UP001595880"/>
    </source>
</evidence>
<protein>
    <submittedName>
        <fullName evidence="3">ATP phosphoribosyltransferase regulatory subunit</fullName>
    </submittedName>
</protein>
<gene>
    <name evidence="3" type="ORF">ACFOZ1_07000</name>
</gene>
<dbReference type="InterPro" id="IPR004516">
    <property type="entry name" value="HisRS/HisZ"/>
</dbReference>
<dbReference type="Proteomes" id="UP001595880">
    <property type="component" value="Unassembled WGS sequence"/>
</dbReference>
<keyword evidence="1" id="KW-0028">Amino-acid biosynthesis</keyword>
<sequence length="373" mass="42632">MFLPAGSQDETGTQIANRLKAYEIFRKVTEERNYQLISTPVVEYAHTFTNKIAGMDLHSMLKWFNGEGEIEVLRPDWTAAVARAIAKQHISCQKWSYQGSVFRMDKDGTESRQAGIEIVHAEPFLGESECLLTAIHFLDKIETTNYIIELGHTNIFEYVIHPLSLTVEIEEELRNAMHNKNRDLVQQLMAPFDNSVKETLIQLIDAYGGNEIIKKFKDIWVNDVELSKLLNHMDKLIQLLESVGVAEVIVDLGRVKNLPYYDGIMFRGFLTSDGSTCFSGGRYDKLYKQFEMDTSAVGLAFDVDILSQHMKASKTKSIACIIATPETHLFAEKQRKELEEDIIDIQYDSTNVSKYDVVYQVIEENKQLKVVRK</sequence>
<keyword evidence="3" id="KW-0808">Transferase</keyword>
<dbReference type="GO" id="GO:0016757">
    <property type="term" value="F:glycosyltransferase activity"/>
    <property type="evidence" value="ECO:0007669"/>
    <property type="project" value="UniProtKB-KW"/>
</dbReference>
<dbReference type="Pfam" id="PF13393">
    <property type="entry name" value="tRNA-synt_His"/>
    <property type="match status" value="1"/>
</dbReference>
<dbReference type="InterPro" id="IPR045864">
    <property type="entry name" value="aa-tRNA-synth_II/BPL/LPL"/>
</dbReference>
<dbReference type="RefSeq" id="WP_390197564.1">
    <property type="nucleotide sequence ID" value="NZ_JBHSDV010000001.1"/>
</dbReference>
<dbReference type="EMBL" id="JBHSDV010000001">
    <property type="protein sequence ID" value="MFC4387560.1"/>
    <property type="molecule type" value="Genomic_DNA"/>
</dbReference>
<name>A0ABV8VVF5_9BACI</name>
<comment type="caution">
    <text evidence="3">The sequence shown here is derived from an EMBL/GenBank/DDBJ whole genome shotgun (WGS) entry which is preliminary data.</text>
</comment>
<dbReference type="PANTHER" id="PTHR43707">
    <property type="entry name" value="HISTIDYL-TRNA SYNTHETASE"/>
    <property type="match status" value="1"/>
</dbReference>
<proteinExistence type="predicted"/>
<dbReference type="InterPro" id="IPR041715">
    <property type="entry name" value="HisRS-like_core"/>
</dbReference>
<evidence type="ECO:0000313" key="3">
    <source>
        <dbReference type="EMBL" id="MFC4387560.1"/>
    </source>
</evidence>
<accession>A0ABV8VVF5</accession>
<feature type="domain" description="Class II Histidinyl-tRNA synthetase (HisRS)-like catalytic core" evidence="2">
    <location>
        <begin position="18"/>
        <end position="304"/>
    </location>
</feature>
<keyword evidence="1" id="KW-0368">Histidine biosynthesis</keyword>
<dbReference type="PANTHER" id="PTHR43707:SF6">
    <property type="entry name" value="ATP PHOSPHORIBOSYLTRANSFERASE REGULATORY SUBUNIT"/>
    <property type="match status" value="1"/>
</dbReference>
<organism evidence="3 4">
    <name type="scientific">Gracilibacillus marinus</name>
    <dbReference type="NCBI Taxonomy" id="630535"/>
    <lineage>
        <taxon>Bacteria</taxon>
        <taxon>Bacillati</taxon>
        <taxon>Bacillota</taxon>
        <taxon>Bacilli</taxon>
        <taxon>Bacillales</taxon>
        <taxon>Bacillaceae</taxon>
        <taxon>Gracilibacillus</taxon>
    </lineage>
</organism>